<dbReference type="RefSeq" id="WP_183419684.1">
    <property type="nucleotide sequence ID" value="NZ_JACHXY010000002.1"/>
</dbReference>
<name>A0A7W5GF51_9MICO</name>
<protein>
    <submittedName>
        <fullName evidence="1">Uncharacterized protein</fullName>
    </submittedName>
</protein>
<evidence type="ECO:0000313" key="2">
    <source>
        <dbReference type="Proteomes" id="UP000543579"/>
    </source>
</evidence>
<dbReference type="EMBL" id="JACHXY010000002">
    <property type="protein sequence ID" value="MBB3158229.1"/>
    <property type="molecule type" value="Genomic_DNA"/>
</dbReference>
<accession>A0A7W5GF51</accession>
<sequence length="103" mass="11458">MGVTLRTRDADPVTSAEAVADTDLARSQMEVLAIFEIASDEGVTALAEHEVIAWGRRLGSTYSDQRLRSCCPELERKRWLTRTPAFKPGPTGTRRAEIWALAR</sequence>
<dbReference type="Proteomes" id="UP000543579">
    <property type="component" value="Unassembled WGS sequence"/>
</dbReference>
<proteinExistence type="predicted"/>
<dbReference type="AlphaFoldDB" id="A0A7W5GF51"/>
<evidence type="ECO:0000313" key="1">
    <source>
        <dbReference type="EMBL" id="MBB3158229.1"/>
    </source>
</evidence>
<reference evidence="1 2" key="1">
    <citation type="submission" date="2020-08" db="EMBL/GenBank/DDBJ databases">
        <title>Genomic Encyclopedia of Type Strains, Phase III (KMG-III): the genomes of soil and plant-associated and newly described type strains.</title>
        <authorList>
            <person name="Whitman W."/>
        </authorList>
    </citation>
    <scope>NUCLEOTIDE SEQUENCE [LARGE SCALE GENOMIC DNA]</scope>
    <source>
        <strain evidence="1 2">CECT 8356</strain>
    </source>
</reference>
<comment type="caution">
    <text evidence="1">The sequence shown here is derived from an EMBL/GenBank/DDBJ whole genome shotgun (WGS) entry which is preliminary data.</text>
</comment>
<organism evidence="1 2">
    <name type="scientific">Microbacterium proteolyticum</name>
    <dbReference type="NCBI Taxonomy" id="1572644"/>
    <lineage>
        <taxon>Bacteria</taxon>
        <taxon>Bacillati</taxon>
        <taxon>Actinomycetota</taxon>
        <taxon>Actinomycetes</taxon>
        <taxon>Micrococcales</taxon>
        <taxon>Microbacteriaceae</taxon>
        <taxon>Microbacterium</taxon>
    </lineage>
</organism>
<gene>
    <name evidence="1" type="ORF">FHS07_001925</name>
</gene>